<proteinExistence type="predicted"/>
<gene>
    <name evidence="1" type="ORF">MENTE1834_LOCUS10170</name>
</gene>
<evidence type="ECO:0000313" key="1">
    <source>
        <dbReference type="EMBL" id="CAK5040218.1"/>
    </source>
</evidence>
<dbReference type="Proteomes" id="UP001497535">
    <property type="component" value="Unassembled WGS sequence"/>
</dbReference>
<reference evidence="1" key="1">
    <citation type="submission" date="2023-11" db="EMBL/GenBank/DDBJ databases">
        <authorList>
            <person name="Poullet M."/>
        </authorList>
    </citation>
    <scope>NUCLEOTIDE SEQUENCE</scope>
    <source>
        <strain evidence="1">E1834</strain>
    </source>
</reference>
<protein>
    <submittedName>
        <fullName evidence="1">Uncharacterized protein</fullName>
    </submittedName>
</protein>
<name>A0ACB0YBV5_MELEN</name>
<keyword evidence="2" id="KW-1185">Reference proteome</keyword>
<organism evidence="1 2">
    <name type="scientific">Meloidogyne enterolobii</name>
    <name type="common">Root-knot nematode worm</name>
    <name type="synonym">Meloidogyne mayaguensis</name>
    <dbReference type="NCBI Taxonomy" id="390850"/>
    <lineage>
        <taxon>Eukaryota</taxon>
        <taxon>Metazoa</taxon>
        <taxon>Ecdysozoa</taxon>
        <taxon>Nematoda</taxon>
        <taxon>Chromadorea</taxon>
        <taxon>Rhabditida</taxon>
        <taxon>Tylenchina</taxon>
        <taxon>Tylenchomorpha</taxon>
        <taxon>Tylenchoidea</taxon>
        <taxon>Meloidogynidae</taxon>
        <taxon>Meloidogyninae</taxon>
        <taxon>Meloidogyne</taxon>
    </lineage>
</organism>
<sequence>MFKLQTPVPKLSIHQILYQFVLISKIFVLNAHIMNENALIHS</sequence>
<comment type="caution">
    <text evidence="1">The sequence shown here is derived from an EMBL/GenBank/DDBJ whole genome shotgun (WGS) entry which is preliminary data.</text>
</comment>
<evidence type="ECO:0000313" key="2">
    <source>
        <dbReference type="Proteomes" id="UP001497535"/>
    </source>
</evidence>
<dbReference type="EMBL" id="CAVMJV010000009">
    <property type="protein sequence ID" value="CAK5040218.1"/>
    <property type="molecule type" value="Genomic_DNA"/>
</dbReference>
<accession>A0ACB0YBV5</accession>